<feature type="compositionally biased region" description="Basic and acidic residues" evidence="2">
    <location>
        <begin position="11"/>
        <end position="27"/>
    </location>
</feature>
<gene>
    <name evidence="4" type="ORF">EG799_01005</name>
</gene>
<keyword evidence="3" id="KW-0812">Transmembrane</keyword>
<evidence type="ECO:0000256" key="2">
    <source>
        <dbReference type="SAM" id="MobiDB-lite"/>
    </source>
</evidence>
<keyword evidence="3" id="KW-0472">Membrane</keyword>
<dbReference type="OrthoDB" id="9777715at2"/>
<keyword evidence="5" id="KW-1185">Reference proteome</keyword>
<feature type="transmembrane region" description="Helical" evidence="3">
    <location>
        <begin position="64"/>
        <end position="86"/>
    </location>
</feature>
<dbReference type="AlphaFoldDB" id="A0A3N5CP59"/>
<evidence type="ECO:0000313" key="4">
    <source>
        <dbReference type="EMBL" id="RPF70367.1"/>
    </source>
</evidence>
<dbReference type="EMBL" id="RPFZ01000001">
    <property type="protein sequence ID" value="RPF70367.1"/>
    <property type="molecule type" value="Genomic_DNA"/>
</dbReference>
<protein>
    <submittedName>
        <fullName evidence="4">ATPase</fullName>
    </submittedName>
</protein>
<dbReference type="RefSeq" id="WP_123877762.1">
    <property type="nucleotide sequence ID" value="NZ_RPFZ01000001.1"/>
</dbReference>
<name>A0A3N5CP59_9SPHN</name>
<organism evidence="4 5">
    <name type="scientific">Aurantiacibacter spongiae</name>
    <dbReference type="NCBI Taxonomy" id="2488860"/>
    <lineage>
        <taxon>Bacteria</taxon>
        <taxon>Pseudomonadati</taxon>
        <taxon>Pseudomonadota</taxon>
        <taxon>Alphaproteobacteria</taxon>
        <taxon>Sphingomonadales</taxon>
        <taxon>Erythrobacteraceae</taxon>
        <taxon>Aurantiacibacter</taxon>
    </lineage>
</organism>
<feature type="coiled-coil region" evidence="1">
    <location>
        <begin position="585"/>
        <end position="644"/>
    </location>
</feature>
<keyword evidence="3" id="KW-1133">Transmembrane helix</keyword>
<accession>A0A3N5CP59</accession>
<evidence type="ECO:0000256" key="1">
    <source>
        <dbReference type="SAM" id="Coils"/>
    </source>
</evidence>
<sequence>MTRRRNLLSVHEGEAGDRENHATAHEEEHLSVEYEEASWEDLREADEHIVEFDDEPVSSGKGGWVIPALAVLAGLAWTAFFLFANLRDMLAGAPPSQWADWIVAWSVPLILIVGLWLLAMRNSRRESARFADVARGLSHESARLEERLIVVNRELSLARDFIAAQSRDLESLGRVAVERISGSADRLQALVRDNGGQVESIGRVSDTALANMETLRDQLPVLSNAARDMSNQIGNAGNIAQGHVEDLVAAFDRLNQFGEAGEKHVKTISEGVRDTLSAFEDQVDAMGGIMERRFTRLRDESGRFRDDLERHQDDAFAIIREGAARIAADIAGQQEALRAQEDEAMSAMTDRLAVLGAEGDRLLAVMGEGRDEAGAAWTAAIQGLEDRMREAIARVAEVDENAMASARKRLVDLFDEAGRIDDRIAAGIASFDEDMARRRRLADEHQDDAVAALDERIADLDRRVAERQEEHLAHIAGLAERGEALGERLARLDSHIRALGSQAEDTRNGLAEAADALMDRLSQTRAALEENDAHIQRLTDGGVRLLELIRASAEHSETDLSETLGSAERRLGAFAAQADELHQVVQRAEERGASLSDHLQRAKAEGSASLDELAALESRLASVAQEAERLAERTGDELREAIEMLTRSSADVLANLRKGQADAVRDLAERIAEDSRAQIGEALRRDAGETLAELEEATTRAGEAGRDTAIMLRDQLARVNELAANLEQRVAHARERAEEHVDSDFARRMALITEALNSTAIDISKAFDNEVSDTQWANYLRGDRGIFTRRAVRLLDKQEARSVSDVYEDDADFRETVNRYIHDFEAMLRSVLSTRDGNAMAVTLLSSDMGKLYVVLAQAIERLRS</sequence>
<feature type="region of interest" description="Disordered" evidence="2">
    <location>
        <begin position="1"/>
        <end position="27"/>
    </location>
</feature>
<dbReference type="Proteomes" id="UP000275232">
    <property type="component" value="Unassembled WGS sequence"/>
</dbReference>
<evidence type="ECO:0000313" key="5">
    <source>
        <dbReference type="Proteomes" id="UP000275232"/>
    </source>
</evidence>
<keyword evidence="1" id="KW-0175">Coiled coil</keyword>
<feature type="transmembrane region" description="Helical" evidence="3">
    <location>
        <begin position="98"/>
        <end position="119"/>
    </location>
</feature>
<evidence type="ECO:0000256" key="3">
    <source>
        <dbReference type="SAM" id="Phobius"/>
    </source>
</evidence>
<reference evidence="4 5" key="1">
    <citation type="submission" date="2018-11" db="EMBL/GenBank/DDBJ databases">
        <title>Erythrobacter spongiae sp. nov., isolated from a marine sponge.</title>
        <authorList>
            <person name="Zhuang L."/>
            <person name="Luo L."/>
        </authorList>
    </citation>
    <scope>NUCLEOTIDE SEQUENCE [LARGE SCALE GENOMIC DNA]</scope>
    <source>
        <strain evidence="4 5">HN-E23</strain>
    </source>
</reference>
<proteinExistence type="predicted"/>
<comment type="caution">
    <text evidence="4">The sequence shown here is derived from an EMBL/GenBank/DDBJ whole genome shotgun (WGS) entry which is preliminary data.</text>
</comment>
<feature type="coiled-coil region" evidence="1">
    <location>
        <begin position="709"/>
        <end position="743"/>
    </location>
</feature>